<keyword evidence="3 5" id="KW-0547">Nucleotide-binding</keyword>
<proteinExistence type="inferred from homology"/>
<comment type="pathway">
    <text evidence="5">Cofactor biosynthesis; coenzyme F420 biosynthesis.</text>
</comment>
<dbReference type="AlphaFoldDB" id="A0A1G9YC43"/>
<protein>
    <recommendedName>
        <fullName evidence="5">2-phospho-L-lactate guanylyltransferase</fullName>
        <shortName evidence="5">LP guanylyltransferase</shortName>
        <ecNumber evidence="5">2.7.7.68</ecNumber>
    </recommendedName>
</protein>
<dbReference type="NCBIfam" id="TIGR03552">
    <property type="entry name" value="F420_cofC"/>
    <property type="match status" value="1"/>
</dbReference>
<dbReference type="GO" id="GO:0005525">
    <property type="term" value="F:GTP binding"/>
    <property type="evidence" value="ECO:0007669"/>
    <property type="project" value="UniProtKB-KW"/>
</dbReference>
<dbReference type="Pfam" id="PF01983">
    <property type="entry name" value="CofC"/>
    <property type="match status" value="1"/>
</dbReference>
<evidence type="ECO:0000256" key="5">
    <source>
        <dbReference type="HAMAP-Rule" id="MF_02114"/>
    </source>
</evidence>
<keyword evidence="2 5" id="KW-0548">Nucleotidyltransferase</keyword>
<dbReference type="RefSeq" id="WP_089734351.1">
    <property type="nucleotide sequence ID" value="NZ_FNIA01000013.1"/>
</dbReference>
<dbReference type="SUPFAM" id="SSF53448">
    <property type="entry name" value="Nucleotide-diphospho-sugar transferases"/>
    <property type="match status" value="1"/>
</dbReference>
<comment type="catalytic activity">
    <reaction evidence="5">
        <text>(2S)-2-phospholactate + GTP + H(+) = (2S)-lactyl-2-diphospho-5'-guanosine + diphosphate</text>
        <dbReference type="Rhea" id="RHEA:63424"/>
        <dbReference type="ChEBI" id="CHEBI:15378"/>
        <dbReference type="ChEBI" id="CHEBI:33019"/>
        <dbReference type="ChEBI" id="CHEBI:37565"/>
        <dbReference type="ChEBI" id="CHEBI:59435"/>
        <dbReference type="ChEBI" id="CHEBI:59906"/>
        <dbReference type="EC" id="2.7.7.68"/>
    </reaction>
</comment>
<dbReference type="Gene3D" id="3.90.550.10">
    <property type="entry name" value="Spore Coat Polysaccharide Biosynthesis Protein SpsA, Chain A"/>
    <property type="match status" value="1"/>
</dbReference>
<evidence type="ECO:0000256" key="1">
    <source>
        <dbReference type="ARBA" id="ARBA00022679"/>
    </source>
</evidence>
<name>A0A1G9YC43_9EURY</name>
<keyword evidence="4 5" id="KW-0342">GTP-binding</keyword>
<dbReference type="InterPro" id="IPR002835">
    <property type="entry name" value="CofC"/>
</dbReference>
<sequence length="205" mass="21432">MRVVVPFAAENPKTRLSGVLDAGERAAFARAMLADVLDAVRAAGHTPTVLATAPVDIDARVRVDDRSLTAAVNDLLAETDGAVAVVMADLPLVTPAVLERLFGADGDVVVAPGRGAGTNALVVREPAFRTDFHGASYLDHRAAANAVGAAVTVVDSHRLATDVDERVDLVEVLVHGDGRAPTWLANHGVRIERGNGRVNAVRVDD</sequence>
<dbReference type="STRING" id="996166.SAMN05192554_11394"/>
<dbReference type="EC" id="2.7.7.68" evidence="5"/>
<gene>
    <name evidence="5" type="primary">cofC</name>
    <name evidence="6" type="ORF">SAMN05192554_11394</name>
</gene>
<dbReference type="HAMAP" id="MF_02114">
    <property type="entry name" value="CofC"/>
    <property type="match status" value="1"/>
</dbReference>
<dbReference type="UniPathway" id="UPA00071"/>
<dbReference type="Proteomes" id="UP000199370">
    <property type="component" value="Unassembled WGS sequence"/>
</dbReference>
<dbReference type="Gene3D" id="6.10.140.50">
    <property type="match status" value="1"/>
</dbReference>
<dbReference type="EMBL" id="FNIA01000013">
    <property type="protein sequence ID" value="SDN06095.1"/>
    <property type="molecule type" value="Genomic_DNA"/>
</dbReference>
<comment type="similarity">
    <text evidence="5">Belongs to the CofC family.</text>
</comment>
<evidence type="ECO:0000313" key="6">
    <source>
        <dbReference type="EMBL" id="SDN06095.1"/>
    </source>
</evidence>
<keyword evidence="7" id="KW-1185">Reference proteome</keyword>
<comment type="subunit">
    <text evidence="5">Homodimer.</text>
</comment>
<dbReference type="InterPro" id="IPR029044">
    <property type="entry name" value="Nucleotide-diphossugar_trans"/>
</dbReference>
<evidence type="ECO:0000256" key="3">
    <source>
        <dbReference type="ARBA" id="ARBA00022741"/>
    </source>
</evidence>
<dbReference type="OrthoDB" id="11179at2157"/>
<evidence type="ECO:0000313" key="7">
    <source>
        <dbReference type="Proteomes" id="UP000199370"/>
    </source>
</evidence>
<accession>A0A1G9YC43</accession>
<reference evidence="6 7" key="1">
    <citation type="submission" date="2016-10" db="EMBL/GenBank/DDBJ databases">
        <authorList>
            <person name="de Groot N.N."/>
        </authorList>
    </citation>
    <scope>NUCLEOTIDE SEQUENCE [LARGE SCALE GENOMIC DNA]</scope>
    <source>
        <strain evidence="7">EB21,IBRC-M 10013,KCTC 4048</strain>
    </source>
</reference>
<comment type="function">
    <text evidence="5">Guanylyltransferase that catalyzes the activation of (2S)-2-phospholactate (2-PL) as (2S)-lactyl-2-diphospho-5'-guanosine, via the condensation of 2-PL with GTP. It is involved in the biosynthesis of coenzyme F420, a hydride carrier cofactor.</text>
</comment>
<evidence type="ECO:0000256" key="2">
    <source>
        <dbReference type="ARBA" id="ARBA00022695"/>
    </source>
</evidence>
<keyword evidence="1 5" id="KW-0808">Transferase</keyword>
<dbReference type="PANTHER" id="PTHR40392">
    <property type="entry name" value="2-PHOSPHO-L-LACTATE GUANYLYLTRANSFERASE"/>
    <property type="match status" value="1"/>
</dbReference>
<dbReference type="GO" id="GO:0043814">
    <property type="term" value="F:phospholactate guanylyltransferase activity"/>
    <property type="evidence" value="ECO:0007669"/>
    <property type="project" value="UniProtKB-EC"/>
</dbReference>
<dbReference type="GO" id="GO:0052645">
    <property type="term" value="P:F420-0 metabolic process"/>
    <property type="evidence" value="ECO:0007669"/>
    <property type="project" value="UniProtKB-UniRule"/>
</dbReference>
<dbReference type="PANTHER" id="PTHR40392:SF1">
    <property type="entry name" value="2-PHOSPHO-L-LACTATE GUANYLYLTRANSFERASE"/>
    <property type="match status" value="1"/>
</dbReference>
<organism evidence="6 7">
    <name type="scientific">Haloarchaeobius iranensis</name>
    <dbReference type="NCBI Taxonomy" id="996166"/>
    <lineage>
        <taxon>Archaea</taxon>
        <taxon>Methanobacteriati</taxon>
        <taxon>Methanobacteriota</taxon>
        <taxon>Stenosarchaea group</taxon>
        <taxon>Halobacteria</taxon>
        <taxon>Halobacteriales</taxon>
        <taxon>Halorubellaceae</taxon>
        <taxon>Haloarchaeobius</taxon>
    </lineage>
</organism>
<evidence type="ECO:0000256" key="4">
    <source>
        <dbReference type="ARBA" id="ARBA00023134"/>
    </source>
</evidence>